<evidence type="ECO:0000259" key="7">
    <source>
        <dbReference type="Pfam" id="PF08510"/>
    </source>
</evidence>
<feature type="non-terminal residue" evidence="8">
    <location>
        <position position="1"/>
    </location>
</feature>
<dbReference type="InterPro" id="IPR052263">
    <property type="entry name" value="GPI_Anchor_Biosynth"/>
</dbReference>
<dbReference type="GO" id="GO:0006506">
    <property type="term" value="P:GPI anchor biosynthetic process"/>
    <property type="evidence" value="ECO:0007669"/>
    <property type="project" value="TreeGrafter"/>
</dbReference>
<evidence type="ECO:0000256" key="3">
    <source>
        <dbReference type="ARBA" id="ARBA00022989"/>
    </source>
</evidence>
<keyword evidence="2 6" id="KW-0812">Transmembrane</keyword>
<proteinExistence type="predicted"/>
<dbReference type="EMBL" id="KN831945">
    <property type="protein sequence ID" value="KIO14188.1"/>
    <property type="molecule type" value="Genomic_DNA"/>
</dbReference>
<name>A0A0C3JYG5_PISTI</name>
<reference evidence="9" key="2">
    <citation type="submission" date="2015-01" db="EMBL/GenBank/DDBJ databases">
        <title>Evolutionary Origins and Diversification of the Mycorrhizal Mutualists.</title>
        <authorList>
            <consortium name="DOE Joint Genome Institute"/>
            <consortium name="Mycorrhizal Genomics Consortium"/>
            <person name="Kohler A."/>
            <person name="Kuo A."/>
            <person name="Nagy L.G."/>
            <person name="Floudas D."/>
            <person name="Copeland A."/>
            <person name="Barry K.W."/>
            <person name="Cichocki N."/>
            <person name="Veneault-Fourrey C."/>
            <person name="LaButti K."/>
            <person name="Lindquist E.A."/>
            <person name="Lipzen A."/>
            <person name="Lundell T."/>
            <person name="Morin E."/>
            <person name="Murat C."/>
            <person name="Riley R."/>
            <person name="Ohm R."/>
            <person name="Sun H."/>
            <person name="Tunlid A."/>
            <person name="Henrissat B."/>
            <person name="Grigoriev I.V."/>
            <person name="Hibbett D.S."/>
            <person name="Martin F."/>
        </authorList>
    </citation>
    <scope>NUCLEOTIDE SEQUENCE [LARGE SCALE GENOMIC DNA]</scope>
    <source>
        <strain evidence="9">Marx 270</strain>
    </source>
</reference>
<dbReference type="OrthoDB" id="690928at2759"/>
<feature type="region of interest" description="Disordered" evidence="5">
    <location>
        <begin position="90"/>
        <end position="112"/>
    </location>
</feature>
<accession>A0A0C3JYG5</accession>
<evidence type="ECO:0000256" key="4">
    <source>
        <dbReference type="ARBA" id="ARBA00023136"/>
    </source>
</evidence>
<feature type="transmembrane region" description="Helical" evidence="6">
    <location>
        <begin position="7"/>
        <end position="27"/>
    </location>
</feature>
<evidence type="ECO:0000256" key="6">
    <source>
        <dbReference type="SAM" id="Phobius"/>
    </source>
</evidence>
<evidence type="ECO:0000256" key="5">
    <source>
        <dbReference type="SAM" id="MobiDB-lite"/>
    </source>
</evidence>
<dbReference type="PANTHER" id="PTHR46346:SF1">
    <property type="entry name" value="PHOSPHATIDYLINOSITOL N-ACETYLGLUCOSAMINYLTRANSFERASE SUBUNIT P"/>
    <property type="match status" value="1"/>
</dbReference>
<comment type="subcellular location">
    <subcellularLocation>
        <location evidence="1">Membrane</location>
        <topology evidence="1">Multi-pass membrane protein</topology>
    </subcellularLocation>
</comment>
<protein>
    <recommendedName>
        <fullName evidence="7">PIG-P domain-containing protein</fullName>
    </recommendedName>
</protein>
<dbReference type="AlphaFoldDB" id="A0A0C3JYG5"/>
<dbReference type="GO" id="GO:0005783">
    <property type="term" value="C:endoplasmic reticulum"/>
    <property type="evidence" value="ECO:0007669"/>
    <property type="project" value="TreeGrafter"/>
</dbReference>
<dbReference type="InParanoid" id="A0A0C3JYG5"/>
<dbReference type="PANTHER" id="PTHR46346">
    <property type="entry name" value="PHOSPHATIDYLINOSITOL N-ACETYLGLUCOSAMINYLTRANSFERASE SUBUNIT P"/>
    <property type="match status" value="1"/>
</dbReference>
<dbReference type="GO" id="GO:0016020">
    <property type="term" value="C:membrane"/>
    <property type="evidence" value="ECO:0007669"/>
    <property type="project" value="UniProtKB-SubCell"/>
</dbReference>
<dbReference type="HOGENOM" id="CLU_081616_2_0_1"/>
<gene>
    <name evidence="8" type="ORF">M404DRAFT_121193</name>
</gene>
<dbReference type="InterPro" id="IPR013717">
    <property type="entry name" value="PIG-P"/>
</dbReference>
<sequence>RSRAPEFYGFVAWTSTSLLFIVYVLWAVTPDEYIRRLGIIWYPNREWAILLPAYSIMIVLLTYFTYFSLALANTPAFSNSAAFTDAKGHFPAPDARNPYLRDKDPNAVPEPYDIPIGVVNRVLYSQGTDRR</sequence>
<feature type="transmembrane region" description="Helical" evidence="6">
    <location>
        <begin position="47"/>
        <end position="69"/>
    </location>
</feature>
<evidence type="ECO:0000313" key="9">
    <source>
        <dbReference type="Proteomes" id="UP000054217"/>
    </source>
</evidence>
<organism evidence="8 9">
    <name type="scientific">Pisolithus tinctorius Marx 270</name>
    <dbReference type="NCBI Taxonomy" id="870435"/>
    <lineage>
        <taxon>Eukaryota</taxon>
        <taxon>Fungi</taxon>
        <taxon>Dikarya</taxon>
        <taxon>Basidiomycota</taxon>
        <taxon>Agaricomycotina</taxon>
        <taxon>Agaricomycetes</taxon>
        <taxon>Agaricomycetidae</taxon>
        <taxon>Boletales</taxon>
        <taxon>Sclerodermatineae</taxon>
        <taxon>Pisolithaceae</taxon>
        <taxon>Pisolithus</taxon>
    </lineage>
</organism>
<evidence type="ECO:0000256" key="2">
    <source>
        <dbReference type="ARBA" id="ARBA00022692"/>
    </source>
</evidence>
<dbReference type="Proteomes" id="UP000054217">
    <property type="component" value="Unassembled WGS sequence"/>
</dbReference>
<dbReference type="STRING" id="870435.A0A0C3JYG5"/>
<evidence type="ECO:0000313" key="8">
    <source>
        <dbReference type="EMBL" id="KIO14188.1"/>
    </source>
</evidence>
<feature type="domain" description="PIG-P" evidence="7">
    <location>
        <begin position="6"/>
        <end position="124"/>
    </location>
</feature>
<keyword evidence="4 6" id="KW-0472">Membrane</keyword>
<keyword evidence="9" id="KW-1185">Reference proteome</keyword>
<dbReference type="Pfam" id="PF08510">
    <property type="entry name" value="PIG-P"/>
    <property type="match status" value="1"/>
</dbReference>
<reference evidence="8 9" key="1">
    <citation type="submission" date="2014-04" db="EMBL/GenBank/DDBJ databases">
        <authorList>
            <consortium name="DOE Joint Genome Institute"/>
            <person name="Kuo A."/>
            <person name="Kohler A."/>
            <person name="Costa M.D."/>
            <person name="Nagy L.G."/>
            <person name="Floudas D."/>
            <person name="Copeland A."/>
            <person name="Barry K.W."/>
            <person name="Cichocki N."/>
            <person name="Veneault-Fourrey C."/>
            <person name="LaButti K."/>
            <person name="Lindquist E.A."/>
            <person name="Lipzen A."/>
            <person name="Lundell T."/>
            <person name="Morin E."/>
            <person name="Murat C."/>
            <person name="Sun H."/>
            <person name="Tunlid A."/>
            <person name="Henrissat B."/>
            <person name="Grigoriev I.V."/>
            <person name="Hibbett D.S."/>
            <person name="Martin F."/>
            <person name="Nordberg H.P."/>
            <person name="Cantor M.N."/>
            <person name="Hua S.X."/>
        </authorList>
    </citation>
    <scope>NUCLEOTIDE SEQUENCE [LARGE SCALE GENOMIC DNA]</scope>
    <source>
        <strain evidence="8 9">Marx 270</strain>
    </source>
</reference>
<keyword evidence="3 6" id="KW-1133">Transmembrane helix</keyword>
<evidence type="ECO:0000256" key="1">
    <source>
        <dbReference type="ARBA" id="ARBA00004141"/>
    </source>
</evidence>